<dbReference type="EMBL" id="CP076456">
    <property type="protein sequence ID" value="QWQ37073.1"/>
    <property type="molecule type" value="Genomic_DNA"/>
</dbReference>
<dbReference type="InterPro" id="IPR029058">
    <property type="entry name" value="AB_hydrolase_fold"/>
</dbReference>
<dbReference type="PANTHER" id="PTHR43265">
    <property type="entry name" value="ESTERASE ESTD"/>
    <property type="match status" value="1"/>
</dbReference>
<dbReference type="Pfam" id="PF12146">
    <property type="entry name" value="Hydrolase_4"/>
    <property type="match status" value="1"/>
</dbReference>
<organism evidence="2 3">
    <name type="scientific">Arthrobacter sunyaminii</name>
    <dbReference type="NCBI Taxonomy" id="2816859"/>
    <lineage>
        <taxon>Bacteria</taxon>
        <taxon>Bacillati</taxon>
        <taxon>Actinomycetota</taxon>
        <taxon>Actinomycetes</taxon>
        <taxon>Micrococcales</taxon>
        <taxon>Micrococcaceae</taxon>
        <taxon>Arthrobacter</taxon>
    </lineage>
</organism>
<dbReference type="RefSeq" id="WP_104055149.1">
    <property type="nucleotide sequence ID" value="NZ_CP076456.1"/>
</dbReference>
<feature type="domain" description="Serine aminopeptidase S33" evidence="1">
    <location>
        <begin position="27"/>
        <end position="140"/>
    </location>
</feature>
<dbReference type="InterPro" id="IPR022742">
    <property type="entry name" value="Hydrolase_4"/>
</dbReference>
<dbReference type="PANTHER" id="PTHR43265:SF1">
    <property type="entry name" value="ESTERASE ESTD"/>
    <property type="match status" value="1"/>
</dbReference>
<keyword evidence="3" id="KW-1185">Reference proteome</keyword>
<dbReference type="AlphaFoldDB" id="A0A975XLP8"/>
<dbReference type="Proteomes" id="UP000680588">
    <property type="component" value="Chromosome"/>
</dbReference>
<dbReference type="SUPFAM" id="SSF53474">
    <property type="entry name" value="alpha/beta-Hydrolases"/>
    <property type="match status" value="1"/>
</dbReference>
<accession>A0A975XLP8</accession>
<evidence type="ECO:0000259" key="1">
    <source>
        <dbReference type="Pfam" id="PF12146"/>
    </source>
</evidence>
<gene>
    <name evidence="2" type="ORF">KG104_04595</name>
</gene>
<evidence type="ECO:0000313" key="3">
    <source>
        <dbReference type="Proteomes" id="UP000680588"/>
    </source>
</evidence>
<reference evidence="2" key="1">
    <citation type="submission" date="2021-06" db="EMBL/GenBank/DDBJ databases">
        <title>Novel species in genus Arthrobacter.</title>
        <authorList>
            <person name="Zhang G."/>
        </authorList>
    </citation>
    <scope>NUCLEOTIDE SEQUENCE</scope>
    <source>
        <strain evidence="2">Zg-ZUI122</strain>
    </source>
</reference>
<dbReference type="InterPro" id="IPR053145">
    <property type="entry name" value="AB_hydrolase_Est10"/>
</dbReference>
<dbReference type="Gene3D" id="3.40.50.1820">
    <property type="entry name" value="alpha/beta hydrolase"/>
    <property type="match status" value="1"/>
</dbReference>
<proteinExistence type="predicted"/>
<dbReference type="KEGG" id="asun:KG104_04595"/>
<protein>
    <submittedName>
        <fullName evidence="2">Lysophospholipase</fullName>
    </submittedName>
</protein>
<name>A0A975XLP8_9MICC</name>
<sequence>MPVFESVSFPGVNNTTLAGTIDVPDGDVRAWAVFCHGFTLGKNSAAASRISKALAGHGIGVLRYDAAGLGGSSGAWEDGTFSTKVADVRSAAEFMRGQGHEVSLLIGHSLGGAAVLAAAGSLPDIDAVVTIAAPFRPSHVVHLFEDERDTILQEGSAKVDLGGRKMEIREELMSDLESHDLTGCIRELHRPLLVMHSPTDNTVGIDNASEIFSTARHPRNFISLEGSDHLMVDRAQTSRAADIIAAWSAVYLSSGADKAAAGS</sequence>
<dbReference type="GO" id="GO:0052689">
    <property type="term" value="F:carboxylic ester hydrolase activity"/>
    <property type="evidence" value="ECO:0007669"/>
    <property type="project" value="TreeGrafter"/>
</dbReference>
<evidence type="ECO:0000313" key="2">
    <source>
        <dbReference type="EMBL" id="QWQ37073.1"/>
    </source>
</evidence>